<dbReference type="GO" id="GO:0006398">
    <property type="term" value="P:mRNA 3'-end processing by stem-loop binding and cleavage"/>
    <property type="evidence" value="ECO:0007669"/>
    <property type="project" value="InterPro"/>
</dbReference>
<feature type="domain" description="Cleavage and polyadenylation specificity factor 2 C-terminal" evidence="2">
    <location>
        <begin position="42"/>
        <end position="140"/>
    </location>
</feature>
<evidence type="ECO:0000259" key="2">
    <source>
        <dbReference type="Pfam" id="PF13299"/>
    </source>
</evidence>
<accession>A0A9I9EMW2</accession>
<evidence type="ECO:0000313" key="3">
    <source>
        <dbReference type="EnsemblPlants" id="MELO3C035667.2.1"/>
    </source>
</evidence>
<dbReference type="PANTHER" id="PTHR45922:SF1">
    <property type="entry name" value="CLEAVAGE AND POLYADENYLATION SPECIFICITY FACTOR SUBUNIT 2"/>
    <property type="match status" value="1"/>
</dbReference>
<dbReference type="EnsemblPlants" id="MELO3C035667.2.1">
    <property type="protein sequence ID" value="MELO3C035667.2.1"/>
    <property type="gene ID" value="MELO3C035667.2"/>
</dbReference>
<dbReference type="GO" id="GO:0003723">
    <property type="term" value="F:RNA binding"/>
    <property type="evidence" value="ECO:0007669"/>
    <property type="project" value="UniProtKB-KW"/>
</dbReference>
<dbReference type="Pfam" id="PF13299">
    <property type="entry name" value="CPSF100_C"/>
    <property type="match status" value="1"/>
</dbReference>
<dbReference type="InterPro" id="IPR027075">
    <property type="entry name" value="CPSF2"/>
</dbReference>
<sequence length="143" mass="15952">MDYSRGVSVATPLLTSEIRRSSCRDRLGRRFDVKDVAHVKFDRKTKNGTLSLFPLSKAPAAHKSVLVGDLKMVNFKQFLANKGIQVEFAGGALRCGEYVTLRKVTNASQKGGGSGTQQVVIEEPLCEDYYKIQDLLYSQFYLL</sequence>
<proteinExistence type="inferred from homology"/>
<keyword evidence="1" id="KW-0507">mRNA processing</keyword>
<organism evidence="3">
    <name type="scientific">Cucumis melo</name>
    <name type="common">Muskmelon</name>
    <dbReference type="NCBI Taxonomy" id="3656"/>
    <lineage>
        <taxon>Eukaryota</taxon>
        <taxon>Viridiplantae</taxon>
        <taxon>Streptophyta</taxon>
        <taxon>Embryophyta</taxon>
        <taxon>Tracheophyta</taxon>
        <taxon>Spermatophyta</taxon>
        <taxon>Magnoliopsida</taxon>
        <taxon>eudicotyledons</taxon>
        <taxon>Gunneridae</taxon>
        <taxon>Pentapetalae</taxon>
        <taxon>rosids</taxon>
        <taxon>fabids</taxon>
        <taxon>Cucurbitales</taxon>
        <taxon>Cucurbitaceae</taxon>
        <taxon>Benincaseae</taxon>
        <taxon>Cucumis</taxon>
    </lineage>
</organism>
<dbReference type="InterPro" id="IPR025069">
    <property type="entry name" value="Cpsf2_C"/>
</dbReference>
<dbReference type="AlphaFoldDB" id="A0A9I9EMW2"/>
<keyword evidence="1" id="KW-0539">Nucleus</keyword>
<dbReference type="PANTHER" id="PTHR45922">
    <property type="entry name" value="CLEAVAGE AND POLYADENYLATION SPECIFICITY FACTOR SUBUNIT 2"/>
    <property type="match status" value="1"/>
</dbReference>
<protein>
    <recommendedName>
        <fullName evidence="1">Cleavage and polyadenylation specificity factor subunit 2</fullName>
    </recommendedName>
    <alternativeName>
        <fullName evidence="1">Cleavage and polyadenylation specificity factor 100 kDa subunit</fullName>
    </alternativeName>
</protein>
<name>A0A9I9EMW2_CUCME</name>
<comment type="similarity">
    <text evidence="1">Belongs to the metallo-beta-lactamase superfamily. RNA-metabolizing metallo-beta-lactamase-like family. CPSF2/YSH1 subfamily.</text>
</comment>
<evidence type="ECO:0000256" key="1">
    <source>
        <dbReference type="RuleBase" id="RU365006"/>
    </source>
</evidence>
<dbReference type="GO" id="GO:0005847">
    <property type="term" value="C:mRNA cleavage and polyadenylation specificity factor complex"/>
    <property type="evidence" value="ECO:0007669"/>
    <property type="project" value="InterPro"/>
</dbReference>
<reference evidence="3" key="1">
    <citation type="submission" date="2023-03" db="UniProtKB">
        <authorList>
            <consortium name="EnsemblPlants"/>
        </authorList>
    </citation>
    <scope>IDENTIFICATION</scope>
</reference>
<comment type="subcellular location">
    <subcellularLocation>
        <location evidence="1">Nucleus</location>
    </subcellularLocation>
</comment>
<dbReference type="Gramene" id="MELO3C035667.2.1">
    <property type="protein sequence ID" value="MELO3C035667.2.1"/>
    <property type="gene ID" value="MELO3C035667.2"/>
</dbReference>
<keyword evidence="1" id="KW-0694">RNA-binding</keyword>